<dbReference type="GO" id="GO:0006352">
    <property type="term" value="P:DNA-templated transcription initiation"/>
    <property type="evidence" value="ECO:0007669"/>
    <property type="project" value="InterPro"/>
</dbReference>
<feature type="region of interest" description="Disordered" evidence="5">
    <location>
        <begin position="204"/>
        <end position="247"/>
    </location>
</feature>
<feature type="domain" description="RNA polymerase sigma factor 70 region 4 type 2" evidence="7">
    <location>
        <begin position="146"/>
        <end position="197"/>
    </location>
</feature>
<sequence length="247" mass="27085">MQVQFEVASGVGQSTAAVEQADLDSVFLNSASGDSGEEMSADPVRSLLSTLIVDEMPFLERVARRWHRKAEDAEDLVQQTIVRMLANAHAWQPGSNFQAWAFTVMRNQFRANWSRGRREADAVAEMERSGPVQTPDKSETRLIVRDVQSALARLSQHQRETILLVGVEGKSYQAVAESLGISVAAVRCHLARARERLRMAVNGTETASPCDGSPKRPPLARPAGRRQATLQSGVFTSTNRPPHLGAL</sequence>
<dbReference type="EMBL" id="BMJQ01000004">
    <property type="protein sequence ID" value="GGF14263.1"/>
    <property type="molecule type" value="Genomic_DNA"/>
</dbReference>
<name>A0A8J2YS25_9PROT</name>
<evidence type="ECO:0000256" key="4">
    <source>
        <dbReference type="ARBA" id="ARBA00023163"/>
    </source>
</evidence>
<proteinExistence type="inferred from homology"/>
<dbReference type="GO" id="GO:0003677">
    <property type="term" value="F:DNA binding"/>
    <property type="evidence" value="ECO:0007669"/>
    <property type="project" value="InterPro"/>
</dbReference>
<dbReference type="NCBIfam" id="TIGR02937">
    <property type="entry name" value="sigma70-ECF"/>
    <property type="match status" value="1"/>
</dbReference>
<gene>
    <name evidence="8" type="ORF">GCM10011611_20030</name>
</gene>
<dbReference type="CDD" id="cd06171">
    <property type="entry name" value="Sigma70_r4"/>
    <property type="match status" value="1"/>
</dbReference>
<keyword evidence="2" id="KW-0805">Transcription regulation</keyword>
<dbReference type="InterPro" id="IPR013325">
    <property type="entry name" value="RNA_pol_sigma_r2"/>
</dbReference>
<dbReference type="GO" id="GO:0016987">
    <property type="term" value="F:sigma factor activity"/>
    <property type="evidence" value="ECO:0007669"/>
    <property type="project" value="UniProtKB-KW"/>
</dbReference>
<keyword evidence="4" id="KW-0804">Transcription</keyword>
<accession>A0A8J2YS25</accession>
<dbReference type="InterPro" id="IPR013324">
    <property type="entry name" value="RNA_pol_sigma_r3/r4-like"/>
</dbReference>
<dbReference type="Pfam" id="PF04542">
    <property type="entry name" value="Sigma70_r2"/>
    <property type="match status" value="1"/>
</dbReference>
<comment type="caution">
    <text evidence="8">The sequence shown here is derived from an EMBL/GenBank/DDBJ whole genome shotgun (WGS) entry which is preliminary data.</text>
</comment>
<feature type="compositionally biased region" description="Polar residues" evidence="5">
    <location>
        <begin position="228"/>
        <end position="240"/>
    </location>
</feature>
<dbReference type="Gene3D" id="1.10.1740.10">
    <property type="match status" value="1"/>
</dbReference>
<dbReference type="InterPro" id="IPR039425">
    <property type="entry name" value="RNA_pol_sigma-70-like"/>
</dbReference>
<dbReference type="InterPro" id="IPR036388">
    <property type="entry name" value="WH-like_DNA-bd_sf"/>
</dbReference>
<dbReference type="PANTHER" id="PTHR43133">
    <property type="entry name" value="RNA POLYMERASE ECF-TYPE SIGMA FACTO"/>
    <property type="match status" value="1"/>
</dbReference>
<evidence type="ECO:0000256" key="5">
    <source>
        <dbReference type="SAM" id="MobiDB-lite"/>
    </source>
</evidence>
<dbReference type="Proteomes" id="UP000646365">
    <property type="component" value="Unassembled WGS sequence"/>
</dbReference>
<evidence type="ECO:0008006" key="10">
    <source>
        <dbReference type="Google" id="ProtNLM"/>
    </source>
</evidence>
<organism evidence="8 9">
    <name type="scientific">Aliidongia dinghuensis</name>
    <dbReference type="NCBI Taxonomy" id="1867774"/>
    <lineage>
        <taxon>Bacteria</taxon>
        <taxon>Pseudomonadati</taxon>
        <taxon>Pseudomonadota</taxon>
        <taxon>Alphaproteobacteria</taxon>
        <taxon>Rhodospirillales</taxon>
        <taxon>Dongiaceae</taxon>
        <taxon>Aliidongia</taxon>
    </lineage>
</organism>
<protein>
    <recommendedName>
        <fullName evidence="10">Sigma-70 family RNA polymerase sigma factor</fullName>
    </recommendedName>
</protein>
<dbReference type="SUPFAM" id="SSF88946">
    <property type="entry name" value="Sigma2 domain of RNA polymerase sigma factors"/>
    <property type="match status" value="1"/>
</dbReference>
<keyword evidence="3" id="KW-0731">Sigma factor</keyword>
<dbReference type="SUPFAM" id="SSF88659">
    <property type="entry name" value="Sigma3 and sigma4 domains of RNA polymerase sigma factors"/>
    <property type="match status" value="1"/>
</dbReference>
<evidence type="ECO:0000256" key="1">
    <source>
        <dbReference type="ARBA" id="ARBA00010641"/>
    </source>
</evidence>
<evidence type="ECO:0000259" key="6">
    <source>
        <dbReference type="Pfam" id="PF04542"/>
    </source>
</evidence>
<reference evidence="8" key="2">
    <citation type="submission" date="2020-09" db="EMBL/GenBank/DDBJ databases">
        <authorList>
            <person name="Sun Q."/>
            <person name="Zhou Y."/>
        </authorList>
    </citation>
    <scope>NUCLEOTIDE SEQUENCE</scope>
    <source>
        <strain evidence="8">CGMCC 1.15725</strain>
    </source>
</reference>
<dbReference type="PANTHER" id="PTHR43133:SF25">
    <property type="entry name" value="RNA POLYMERASE SIGMA FACTOR RFAY-RELATED"/>
    <property type="match status" value="1"/>
</dbReference>
<evidence type="ECO:0000313" key="9">
    <source>
        <dbReference type="Proteomes" id="UP000646365"/>
    </source>
</evidence>
<dbReference type="InterPro" id="IPR013249">
    <property type="entry name" value="RNA_pol_sigma70_r4_t2"/>
</dbReference>
<comment type="similarity">
    <text evidence="1">Belongs to the sigma-70 factor family. ECF subfamily.</text>
</comment>
<dbReference type="Gene3D" id="1.10.10.10">
    <property type="entry name" value="Winged helix-like DNA-binding domain superfamily/Winged helix DNA-binding domain"/>
    <property type="match status" value="1"/>
</dbReference>
<feature type="domain" description="RNA polymerase sigma-70 region 2" evidence="6">
    <location>
        <begin position="54"/>
        <end position="118"/>
    </location>
</feature>
<dbReference type="InterPro" id="IPR014284">
    <property type="entry name" value="RNA_pol_sigma-70_dom"/>
</dbReference>
<dbReference type="Pfam" id="PF08281">
    <property type="entry name" value="Sigma70_r4_2"/>
    <property type="match status" value="1"/>
</dbReference>
<evidence type="ECO:0000259" key="7">
    <source>
        <dbReference type="Pfam" id="PF08281"/>
    </source>
</evidence>
<keyword evidence="9" id="KW-1185">Reference proteome</keyword>
<dbReference type="InterPro" id="IPR007627">
    <property type="entry name" value="RNA_pol_sigma70_r2"/>
</dbReference>
<evidence type="ECO:0000256" key="2">
    <source>
        <dbReference type="ARBA" id="ARBA00023015"/>
    </source>
</evidence>
<evidence type="ECO:0000313" key="8">
    <source>
        <dbReference type="EMBL" id="GGF14263.1"/>
    </source>
</evidence>
<dbReference type="AlphaFoldDB" id="A0A8J2YS25"/>
<evidence type="ECO:0000256" key="3">
    <source>
        <dbReference type="ARBA" id="ARBA00023082"/>
    </source>
</evidence>
<reference evidence="8" key="1">
    <citation type="journal article" date="2014" name="Int. J. Syst. Evol. Microbiol.">
        <title>Complete genome sequence of Corynebacterium casei LMG S-19264T (=DSM 44701T), isolated from a smear-ripened cheese.</title>
        <authorList>
            <consortium name="US DOE Joint Genome Institute (JGI-PGF)"/>
            <person name="Walter F."/>
            <person name="Albersmeier A."/>
            <person name="Kalinowski J."/>
            <person name="Ruckert C."/>
        </authorList>
    </citation>
    <scope>NUCLEOTIDE SEQUENCE</scope>
    <source>
        <strain evidence="8">CGMCC 1.15725</strain>
    </source>
</reference>